<dbReference type="SUPFAM" id="SSF51735">
    <property type="entry name" value="NAD(P)-binding Rossmann-fold domains"/>
    <property type="match status" value="1"/>
</dbReference>
<evidence type="ECO:0000256" key="5">
    <source>
        <dbReference type="ARBA" id="ARBA00048200"/>
    </source>
</evidence>
<comment type="function">
    <text evidence="6">Catalyzes the reduction of dTDP-6-deoxy-L-lyxo-4-hexulose to yield dTDP-L-rhamnose.</text>
</comment>
<comment type="cofactor">
    <cofactor evidence="6">
        <name>Mg(2+)</name>
        <dbReference type="ChEBI" id="CHEBI:18420"/>
    </cofactor>
    <text evidence="6">Binds 1 Mg(2+) ion per monomer.</text>
</comment>
<keyword evidence="9" id="KW-1185">Reference proteome</keyword>
<dbReference type="Gene3D" id="3.40.50.720">
    <property type="entry name" value="NAD(P)-binding Rossmann-like Domain"/>
    <property type="match status" value="1"/>
</dbReference>
<evidence type="ECO:0000313" key="9">
    <source>
        <dbReference type="Proteomes" id="UP001629392"/>
    </source>
</evidence>
<proteinExistence type="inferred from homology"/>
<reference evidence="8 9" key="1">
    <citation type="journal article" date="2024" name="Chem. Sci.">
        <title>Discovery of megapolipeptins by genome mining of a Burkholderiales bacteria collection.</title>
        <authorList>
            <person name="Paulo B.S."/>
            <person name="Recchia M.J.J."/>
            <person name="Lee S."/>
            <person name="Fergusson C.H."/>
            <person name="Romanowski S.B."/>
            <person name="Hernandez A."/>
            <person name="Krull N."/>
            <person name="Liu D.Y."/>
            <person name="Cavanagh H."/>
            <person name="Bos A."/>
            <person name="Gray C.A."/>
            <person name="Murphy B.T."/>
            <person name="Linington R.G."/>
            <person name="Eustaquio A.S."/>
        </authorList>
    </citation>
    <scope>NUCLEOTIDE SEQUENCE [LARGE SCALE GENOMIC DNA]</scope>
    <source>
        <strain evidence="8 9">RL17-350-BIC-E</strain>
    </source>
</reference>
<evidence type="ECO:0000256" key="3">
    <source>
        <dbReference type="ARBA" id="ARBA00012929"/>
    </source>
</evidence>
<evidence type="ECO:0000256" key="6">
    <source>
        <dbReference type="RuleBase" id="RU364082"/>
    </source>
</evidence>
<dbReference type="InterPro" id="IPR029903">
    <property type="entry name" value="RmlD-like-bd"/>
</dbReference>
<comment type="catalytic activity">
    <reaction evidence="5 6">
        <text>dTDP-beta-L-rhamnose + NADP(+) = dTDP-4-dehydro-beta-L-rhamnose + NADPH + H(+)</text>
        <dbReference type="Rhea" id="RHEA:21796"/>
        <dbReference type="ChEBI" id="CHEBI:15378"/>
        <dbReference type="ChEBI" id="CHEBI:57510"/>
        <dbReference type="ChEBI" id="CHEBI:57783"/>
        <dbReference type="ChEBI" id="CHEBI:58349"/>
        <dbReference type="ChEBI" id="CHEBI:62830"/>
        <dbReference type="EC" id="1.1.1.133"/>
    </reaction>
</comment>
<comment type="pathway">
    <text evidence="1 6">Carbohydrate biosynthesis; dTDP-L-rhamnose biosynthesis.</text>
</comment>
<keyword evidence="6" id="KW-0521">NADP</keyword>
<name>A0ABW9ECS5_9BURK</name>
<evidence type="ECO:0000256" key="2">
    <source>
        <dbReference type="ARBA" id="ARBA00010944"/>
    </source>
</evidence>
<feature type="domain" description="RmlD-like substrate binding" evidence="7">
    <location>
        <begin position="12"/>
        <end position="299"/>
    </location>
</feature>
<dbReference type="InterPro" id="IPR005913">
    <property type="entry name" value="dTDP_dehydrorham_reduct"/>
</dbReference>
<comment type="similarity">
    <text evidence="2 6">Belongs to the dTDP-4-dehydrorhamnose reductase family.</text>
</comment>
<dbReference type="Proteomes" id="UP001629392">
    <property type="component" value="Unassembled WGS sequence"/>
</dbReference>
<dbReference type="RefSeq" id="WP_408152938.1">
    <property type="nucleotide sequence ID" value="NZ_JAQQCL010000006.1"/>
</dbReference>
<gene>
    <name evidence="8" type="primary">rfbD</name>
    <name evidence="8" type="ORF">PQQ73_11020</name>
</gene>
<keyword evidence="6 8" id="KW-0560">Oxidoreductase</keyword>
<evidence type="ECO:0000256" key="1">
    <source>
        <dbReference type="ARBA" id="ARBA00004781"/>
    </source>
</evidence>
<evidence type="ECO:0000256" key="4">
    <source>
        <dbReference type="ARBA" id="ARBA00017099"/>
    </source>
</evidence>
<dbReference type="EMBL" id="JAQQCL010000006">
    <property type="protein sequence ID" value="MFM0716860.1"/>
    <property type="molecule type" value="Genomic_DNA"/>
</dbReference>
<dbReference type="NCBIfam" id="TIGR01214">
    <property type="entry name" value="rmlD"/>
    <property type="match status" value="1"/>
</dbReference>
<protein>
    <recommendedName>
        <fullName evidence="4 6">dTDP-4-dehydrorhamnose reductase</fullName>
        <ecNumber evidence="3 6">1.1.1.133</ecNumber>
    </recommendedName>
</protein>
<dbReference type="PANTHER" id="PTHR10491">
    <property type="entry name" value="DTDP-4-DEHYDRORHAMNOSE REDUCTASE"/>
    <property type="match status" value="1"/>
</dbReference>
<dbReference type="InterPro" id="IPR036291">
    <property type="entry name" value="NAD(P)-bd_dom_sf"/>
</dbReference>
<dbReference type="GO" id="GO:0008831">
    <property type="term" value="F:dTDP-4-dehydrorhamnose reductase activity"/>
    <property type="evidence" value="ECO:0007669"/>
    <property type="project" value="UniProtKB-EC"/>
</dbReference>
<evidence type="ECO:0000259" key="7">
    <source>
        <dbReference type="Pfam" id="PF04321"/>
    </source>
</evidence>
<sequence length="309" mass="33810">MRDAEKMRKRPTIVVTGTDGQVGGEALRALQGLGEIVALDRARLDLGDLDRVRDTMRELRPDLIVNAAAYTAVDRAETDADLAHRINADLPRVLAEEASRANALLMHYSTDYVFDGALDWPYVETDTPNPLNVYGETKLAGERAIAAVGGKHLVFRTSWVYGATGRNFLLTMLRLAREGRAELSVVDDQIGAPTWSATIAALSAHIAALHCSDVRDDAWWLERAGVYHLTASGATSWAGFARAIFTAAQCDGVTVQPIGSDQYPTAARRPLNSRLSCEKLARQFGLHTPDWRATLALCFRLQIRHTAAS</sequence>
<dbReference type="Pfam" id="PF04321">
    <property type="entry name" value="RmlD_sub_bind"/>
    <property type="match status" value="1"/>
</dbReference>
<evidence type="ECO:0000313" key="8">
    <source>
        <dbReference type="EMBL" id="MFM0716860.1"/>
    </source>
</evidence>
<dbReference type="PANTHER" id="PTHR10491:SF4">
    <property type="entry name" value="METHIONINE ADENOSYLTRANSFERASE 2 SUBUNIT BETA"/>
    <property type="match status" value="1"/>
</dbReference>
<accession>A0ABW9ECS5</accession>
<dbReference type="EC" id="1.1.1.133" evidence="3 6"/>
<organism evidence="8 9">
    <name type="scientific">Paraburkholderia strydomiana</name>
    <dbReference type="NCBI Taxonomy" id="1245417"/>
    <lineage>
        <taxon>Bacteria</taxon>
        <taxon>Pseudomonadati</taxon>
        <taxon>Pseudomonadota</taxon>
        <taxon>Betaproteobacteria</taxon>
        <taxon>Burkholderiales</taxon>
        <taxon>Burkholderiaceae</taxon>
        <taxon>Paraburkholderia</taxon>
    </lineage>
</organism>
<comment type="caution">
    <text evidence="8">The sequence shown here is derived from an EMBL/GenBank/DDBJ whole genome shotgun (WGS) entry which is preliminary data.</text>
</comment>
<dbReference type="CDD" id="cd05254">
    <property type="entry name" value="dTDP_HR_like_SDR_e"/>
    <property type="match status" value="1"/>
</dbReference>
<dbReference type="Gene3D" id="3.90.25.10">
    <property type="entry name" value="UDP-galactose 4-epimerase, domain 1"/>
    <property type="match status" value="1"/>
</dbReference>